<sequence length="456" mass="51054">MAKRNVPSTPNKFFSLMLAFTVFSLSFLFSGETKRPVAFAQSALTLKVDGRTLGLSAPPLIRHGRTYVPVKFISDALGYQTQWLGPTKEVRITGWGHELLLKIGEPVYTFNDRRLTSETSPFIEEDRTYVPLRLVAESFGADVSYDATTKTVEIRRTALSDGKRSLWLGLTESDVERLLGAPDFRGVSRYGAQIWLYSDEPAGPLVVSLKNGQLVDLYTTNPSWESVGVRPQMRLTKATSSFSFQYRQLTFSVEQNMSTPTISKIVHGVQNGLLLAYIDQHAQANIIAVRLSSFDHSLTVPLFNYRYEGDPANVRAFQSFLSQQRRQSSPEADETDARIMAALINAFRKAHGLSTLLPDPKLDRVARLHSEEMTQHRYFDHVSKVTGKTLGDRLRDQGVPFSKAGENLAQTDDILVSHVGLINSPGHRKNLLDPEWDRMGIGTSDRNTTQVFIKTP</sequence>
<dbReference type="InterPro" id="IPR012854">
    <property type="entry name" value="Cu_amine_oxidase-like_N"/>
</dbReference>
<evidence type="ECO:0000259" key="2">
    <source>
        <dbReference type="Pfam" id="PF07833"/>
    </source>
</evidence>
<name>A0A947GBV2_HYDSH</name>
<dbReference type="EMBL" id="JAHHQF010000058">
    <property type="protein sequence ID" value="MBT9282474.1"/>
    <property type="molecule type" value="Genomic_DNA"/>
</dbReference>
<proteinExistence type="predicted"/>
<reference evidence="4" key="1">
    <citation type="journal article" date="2021" name="Microbiology">
        <title>Metagenomic Analysis of the Microbial Community in the Underground Coal Fire Area (Kemerovo Region, Russia) Revealed Predominance of Thermophilic Members of the Phyla Deinococcus-thermus, Aquificae, and Firmicutes.</title>
        <authorList>
            <person name="Kadnikov V."/>
            <person name="Mardanov A.V."/>
            <person name="Beletsky A.V."/>
            <person name="Karnachuk O.V."/>
            <person name="Ravin N.V."/>
        </authorList>
    </citation>
    <scope>NUCLEOTIDE SEQUENCE</scope>
    <source>
        <strain evidence="4">RBS10-49</strain>
    </source>
</reference>
<dbReference type="InterPro" id="IPR036582">
    <property type="entry name" value="Mao_N_sf"/>
</dbReference>
<dbReference type="InterPro" id="IPR029410">
    <property type="entry name" value="CAP_assoc"/>
</dbReference>
<comment type="caution">
    <text evidence="4">The sequence shown here is derived from an EMBL/GenBank/DDBJ whole genome shotgun (WGS) entry which is preliminary data.</text>
</comment>
<evidence type="ECO:0008006" key="6">
    <source>
        <dbReference type="Google" id="ProtNLM"/>
    </source>
</evidence>
<feature type="domain" description="SCP" evidence="1">
    <location>
        <begin position="343"/>
        <end position="449"/>
    </location>
</feature>
<feature type="domain" description="CAP-associated" evidence="3">
    <location>
        <begin position="168"/>
        <end position="291"/>
    </location>
</feature>
<dbReference type="SUPFAM" id="SSF55383">
    <property type="entry name" value="Copper amine oxidase, domain N"/>
    <property type="match status" value="2"/>
</dbReference>
<evidence type="ECO:0000313" key="5">
    <source>
        <dbReference type="Proteomes" id="UP000748108"/>
    </source>
</evidence>
<protein>
    <recommendedName>
        <fullName evidence="6">SCP domain-containing protein</fullName>
    </recommendedName>
</protein>
<dbReference type="AlphaFoldDB" id="A0A947GBV2"/>
<dbReference type="Pfam" id="PF14504">
    <property type="entry name" value="CAP_assoc_N"/>
    <property type="match status" value="1"/>
</dbReference>
<dbReference type="InterPro" id="IPR014044">
    <property type="entry name" value="CAP_dom"/>
</dbReference>
<dbReference type="PANTHER" id="PTHR31157:SF1">
    <property type="entry name" value="SCP DOMAIN-CONTAINING PROTEIN"/>
    <property type="match status" value="1"/>
</dbReference>
<dbReference type="Pfam" id="PF00188">
    <property type="entry name" value="CAP"/>
    <property type="match status" value="1"/>
</dbReference>
<dbReference type="Proteomes" id="UP000748108">
    <property type="component" value="Unassembled WGS sequence"/>
</dbReference>
<dbReference type="Pfam" id="PF07833">
    <property type="entry name" value="Cu_amine_oxidN1"/>
    <property type="match status" value="1"/>
</dbReference>
<dbReference type="Gene3D" id="3.30.457.10">
    <property type="entry name" value="Copper amine oxidase-like, N-terminal domain"/>
    <property type="match status" value="1"/>
</dbReference>
<evidence type="ECO:0000259" key="3">
    <source>
        <dbReference type="Pfam" id="PF14504"/>
    </source>
</evidence>
<accession>A0A947GBV2</accession>
<gene>
    <name evidence="4" type="ORF">KM312_07445</name>
</gene>
<dbReference type="Gene3D" id="3.40.33.10">
    <property type="entry name" value="CAP"/>
    <property type="match status" value="1"/>
</dbReference>
<evidence type="ECO:0000313" key="4">
    <source>
        <dbReference type="EMBL" id="MBT9282474.1"/>
    </source>
</evidence>
<dbReference type="PANTHER" id="PTHR31157">
    <property type="entry name" value="SCP DOMAIN-CONTAINING PROTEIN"/>
    <property type="match status" value="1"/>
</dbReference>
<dbReference type="CDD" id="cd05379">
    <property type="entry name" value="CAP_bacterial"/>
    <property type="match status" value="1"/>
</dbReference>
<organism evidence="4 5">
    <name type="scientific">Hydrogenibacillus schlegelii</name>
    <name type="common">Bacillus schlegelii</name>
    <dbReference type="NCBI Taxonomy" id="1484"/>
    <lineage>
        <taxon>Bacteria</taxon>
        <taxon>Bacillati</taxon>
        <taxon>Bacillota</taxon>
        <taxon>Bacilli</taxon>
        <taxon>Bacillales</taxon>
        <taxon>Bacillales Family X. Incertae Sedis</taxon>
        <taxon>Hydrogenibacillus</taxon>
    </lineage>
</organism>
<dbReference type="SUPFAM" id="SSF55797">
    <property type="entry name" value="PR-1-like"/>
    <property type="match status" value="1"/>
</dbReference>
<evidence type="ECO:0000259" key="1">
    <source>
        <dbReference type="Pfam" id="PF00188"/>
    </source>
</evidence>
<feature type="domain" description="Copper amine oxidase-like N-terminal" evidence="2">
    <location>
        <begin position="47"/>
        <end position="154"/>
    </location>
</feature>
<dbReference type="InterPro" id="IPR035940">
    <property type="entry name" value="CAP_sf"/>
</dbReference>